<protein>
    <recommendedName>
        <fullName evidence="5 6">Urease subunit alpha</fullName>
        <ecNumber evidence="5 6">3.5.1.5</ecNumber>
    </recommendedName>
    <alternativeName>
        <fullName evidence="5">Urea amidohydrolase subunit alpha</fullName>
    </alternativeName>
</protein>
<feature type="binding site" evidence="5 8">
    <location>
        <position position="134"/>
    </location>
    <ligand>
        <name>Ni(2+)</name>
        <dbReference type="ChEBI" id="CHEBI:49786"/>
        <label>1</label>
    </ligand>
</feature>
<dbReference type="GO" id="GO:0009039">
    <property type="term" value="F:urease activity"/>
    <property type="evidence" value="ECO:0007669"/>
    <property type="project" value="UniProtKB-UniRule"/>
</dbReference>
<dbReference type="NCBIfam" id="NF009685">
    <property type="entry name" value="PRK13206.1"/>
    <property type="match status" value="1"/>
</dbReference>
<feature type="binding site" evidence="5 8">
    <location>
        <position position="272"/>
    </location>
    <ligand>
        <name>Ni(2+)</name>
        <dbReference type="ChEBI" id="CHEBI:49786"/>
        <label>2</label>
    </ligand>
</feature>
<evidence type="ECO:0000256" key="8">
    <source>
        <dbReference type="PIRSR" id="PIRSR611612-51"/>
    </source>
</evidence>
<gene>
    <name evidence="5 14" type="primary">ureC</name>
    <name evidence="14" type="ORF">GM668_17465</name>
</gene>
<dbReference type="GO" id="GO:0005737">
    <property type="term" value="C:cytoplasm"/>
    <property type="evidence" value="ECO:0007669"/>
    <property type="project" value="UniProtKB-SubCell"/>
</dbReference>
<dbReference type="RefSeq" id="WP_155440231.1">
    <property type="nucleotide sequence ID" value="NZ_WNLA01000012.1"/>
</dbReference>
<dbReference type="Gene3D" id="3.20.20.140">
    <property type="entry name" value="Metal-dependent hydrolases"/>
    <property type="match status" value="1"/>
</dbReference>
<keyword evidence="4 5" id="KW-0378">Hydrolase</keyword>
<comment type="PTM">
    <text evidence="5">Carboxylation allows a single lysine to coordinate two nickel ions.</text>
</comment>
<dbReference type="EC" id="3.5.1.5" evidence="5 6"/>
<dbReference type="InterPro" id="IPR029754">
    <property type="entry name" value="Urease_Ni-bd"/>
</dbReference>
<dbReference type="InterPro" id="IPR032466">
    <property type="entry name" value="Metal_Hydrolase"/>
</dbReference>
<dbReference type="GO" id="GO:0016151">
    <property type="term" value="F:nickel cation binding"/>
    <property type="evidence" value="ECO:0007669"/>
    <property type="project" value="UniProtKB-UniRule"/>
</dbReference>
<keyword evidence="15" id="KW-1185">Reference proteome</keyword>
<comment type="cofactor">
    <cofactor evidence="5 8 11">
        <name>Ni cation</name>
        <dbReference type="ChEBI" id="CHEBI:25516"/>
    </cofactor>
    <text evidence="5 8 11">Binds 2 nickel ions per subunit.</text>
</comment>
<dbReference type="InterPro" id="IPR017951">
    <property type="entry name" value="Urease_asu_c"/>
</dbReference>
<dbReference type="SUPFAM" id="SSF51338">
    <property type="entry name" value="Composite domain of metallo-dependent hydrolases"/>
    <property type="match status" value="2"/>
</dbReference>
<comment type="pathway">
    <text evidence="1 5">Nitrogen metabolism; urea degradation; CO(2) and NH(3) from urea (urease route): step 1/1.</text>
</comment>
<comment type="caution">
    <text evidence="14">The sequence shown here is derived from an EMBL/GenBank/DDBJ whole genome shotgun (WGS) entry which is preliminary data.</text>
</comment>
<feature type="active site" description="Proton donor" evidence="5 9">
    <location>
        <position position="320"/>
    </location>
</feature>
<dbReference type="PANTHER" id="PTHR43440">
    <property type="entry name" value="UREASE"/>
    <property type="match status" value="1"/>
</dbReference>
<dbReference type="EMBL" id="WNLA01000012">
    <property type="protein sequence ID" value="MTW03875.1"/>
    <property type="molecule type" value="Genomic_DNA"/>
</dbReference>
<keyword evidence="3 5" id="KW-0479">Metal-binding</keyword>
<dbReference type="CDD" id="cd00375">
    <property type="entry name" value="Urease_alpha"/>
    <property type="match status" value="1"/>
</dbReference>
<feature type="domain" description="Urease" evidence="13">
    <location>
        <begin position="129"/>
        <end position="566"/>
    </location>
</feature>
<evidence type="ECO:0000256" key="11">
    <source>
        <dbReference type="RuleBase" id="RU000510"/>
    </source>
</evidence>
<dbReference type="SUPFAM" id="SSF51556">
    <property type="entry name" value="Metallo-dependent hydrolases"/>
    <property type="match status" value="1"/>
</dbReference>
<dbReference type="GO" id="GO:0043419">
    <property type="term" value="P:urea catabolic process"/>
    <property type="evidence" value="ECO:0007669"/>
    <property type="project" value="UniProtKB-UniRule"/>
</dbReference>
<dbReference type="InterPro" id="IPR050112">
    <property type="entry name" value="Urease_alpha_subunit"/>
</dbReference>
<dbReference type="HAMAP" id="MF_01953">
    <property type="entry name" value="Urease_alpha"/>
    <property type="match status" value="1"/>
</dbReference>
<evidence type="ECO:0000256" key="3">
    <source>
        <dbReference type="ARBA" id="ARBA00022723"/>
    </source>
</evidence>
<dbReference type="PRINTS" id="PR01752">
    <property type="entry name" value="UREASE"/>
</dbReference>
<dbReference type="InterPro" id="IPR011059">
    <property type="entry name" value="Metal-dep_hydrolase_composite"/>
</dbReference>
<keyword evidence="2 5" id="KW-0533">Nickel</keyword>
<dbReference type="PROSITE" id="PS00145">
    <property type="entry name" value="UREASE_2"/>
    <property type="match status" value="1"/>
</dbReference>
<evidence type="ECO:0000259" key="13">
    <source>
        <dbReference type="PROSITE" id="PS51368"/>
    </source>
</evidence>
<evidence type="ECO:0000256" key="9">
    <source>
        <dbReference type="PIRSR" id="PIRSR611612-52"/>
    </source>
</evidence>
<dbReference type="AlphaFoldDB" id="A0A6L6Q2N7"/>
<feature type="binding site" evidence="5 10">
    <location>
        <position position="219"/>
    </location>
    <ligand>
        <name>substrate</name>
    </ligand>
</feature>
<reference evidence="14 15" key="1">
    <citation type="submission" date="2019-11" db="EMBL/GenBank/DDBJ databases">
        <title>Type strains purchased from KCTC, JCM and DSMZ.</title>
        <authorList>
            <person name="Lu H."/>
        </authorList>
    </citation>
    <scope>NUCLEOTIDE SEQUENCE [LARGE SCALE GENOMIC DNA]</scope>
    <source>
        <strain evidence="14 15">KCTC 42409</strain>
    </source>
</reference>
<feature type="binding site" evidence="5 8">
    <location>
        <position position="360"/>
    </location>
    <ligand>
        <name>Ni(2+)</name>
        <dbReference type="ChEBI" id="CHEBI:49786"/>
        <label>1</label>
    </ligand>
</feature>
<comment type="catalytic activity">
    <reaction evidence="5 11">
        <text>urea + 2 H2O + H(+) = hydrogencarbonate + 2 NH4(+)</text>
        <dbReference type="Rhea" id="RHEA:20557"/>
        <dbReference type="ChEBI" id="CHEBI:15377"/>
        <dbReference type="ChEBI" id="CHEBI:15378"/>
        <dbReference type="ChEBI" id="CHEBI:16199"/>
        <dbReference type="ChEBI" id="CHEBI:17544"/>
        <dbReference type="ChEBI" id="CHEBI:28938"/>
        <dbReference type="EC" id="3.5.1.5"/>
    </reaction>
</comment>
<feature type="binding site" description="via carbamate group" evidence="5 8">
    <location>
        <position position="217"/>
    </location>
    <ligand>
        <name>Ni(2+)</name>
        <dbReference type="ChEBI" id="CHEBI:49786"/>
        <label>1</label>
    </ligand>
</feature>
<sequence>MATISRAAYAEMYGPTVGDRIRLADTELFIEIEKDFALYGEEVKFGGGKVIRDGMGQSQRPHADVMDTVITNAVIVDHWGIVKADIGLKNGLIAAIGKAGNPDIQPGVTIVIGAATEIIAGEGMIVTAGGIDSHIHFICPQQIDEALMSGVTTMIGGGTGPAVGTAATTCTPGPWHIHAMLSAADAFPMNLGFLGKGNASMPLPLEEQIQAGVIGLKLHEDWGTTPAAIDNCLSVADRYDVQVAIHSDTLNEAGFLEHTLAAFKDRTIHTFHTEGAGGGHAPDIIAAVGQANVLPSSTNPTRPYTVNTLDEHLDMLMVCHHLDAAIAEDVAFAESRIRRETIAAEDILHDIGAISMMSSDSQAMGRVGEVILRTWQTAHKMKVQRGPLAEDSSRNDNFRVKRYIAKYTINPAITHGVSHVVGSLEVGKLADIVLWKPAFFGVKPSMILKGGMIAAAQMGDPNASIPTPQPVHYRHMFGAFGGGLKKSVTFVSQAAFDAGIAAQLKLNKPVMAVKNMRTLRKADMVHNSLAPLMEVDPETYEVRADGQLLTCEPAAVLPMAQRYFLF</sequence>
<evidence type="ECO:0000256" key="6">
    <source>
        <dbReference type="NCBIfam" id="TIGR01792"/>
    </source>
</evidence>
<feature type="binding site" evidence="5 8">
    <location>
        <position position="136"/>
    </location>
    <ligand>
        <name>Ni(2+)</name>
        <dbReference type="ChEBI" id="CHEBI:49786"/>
        <label>1</label>
    </ligand>
</feature>
<evidence type="ECO:0000256" key="7">
    <source>
        <dbReference type="PIRSR" id="PIRSR611612-50"/>
    </source>
</evidence>
<proteinExistence type="inferred from homology"/>
<dbReference type="OrthoDB" id="9802793at2"/>
<dbReference type="Gene3D" id="2.30.40.10">
    <property type="entry name" value="Urease, subunit C, domain 1"/>
    <property type="match status" value="1"/>
</dbReference>
<comment type="similarity">
    <text evidence="5 12">Belongs to the metallo-dependent hydrolases superfamily. Urease alpha subunit family.</text>
</comment>
<comment type="subcellular location">
    <subcellularLocation>
        <location evidence="5 10">Cytoplasm</location>
    </subcellularLocation>
</comment>
<evidence type="ECO:0000256" key="12">
    <source>
        <dbReference type="RuleBase" id="RU004158"/>
    </source>
</evidence>
<keyword evidence="5 10" id="KW-0963">Cytoplasm</keyword>
<evidence type="ECO:0000256" key="5">
    <source>
        <dbReference type="HAMAP-Rule" id="MF_01953"/>
    </source>
</evidence>
<evidence type="ECO:0000256" key="10">
    <source>
        <dbReference type="PROSITE-ProRule" id="PRU00700"/>
    </source>
</evidence>
<dbReference type="NCBIfam" id="NF009686">
    <property type="entry name" value="PRK13207.1"/>
    <property type="match status" value="1"/>
</dbReference>
<dbReference type="Proteomes" id="UP000484015">
    <property type="component" value="Unassembled WGS sequence"/>
</dbReference>
<dbReference type="Pfam" id="PF00449">
    <property type="entry name" value="Urease_alpha"/>
    <property type="match status" value="1"/>
</dbReference>
<name>A0A6L6Q2N7_9BURK</name>
<dbReference type="InterPro" id="IPR017950">
    <property type="entry name" value="Urease_AS"/>
</dbReference>
<feature type="binding site" description="via carbamate group" evidence="5 8">
    <location>
        <position position="217"/>
    </location>
    <ligand>
        <name>Ni(2+)</name>
        <dbReference type="ChEBI" id="CHEBI:49786"/>
        <label>2</label>
    </ligand>
</feature>
<evidence type="ECO:0000256" key="4">
    <source>
        <dbReference type="ARBA" id="ARBA00022801"/>
    </source>
</evidence>
<evidence type="ECO:0000256" key="2">
    <source>
        <dbReference type="ARBA" id="ARBA00022596"/>
    </source>
</evidence>
<dbReference type="InterPro" id="IPR006680">
    <property type="entry name" value="Amidohydro-rel"/>
</dbReference>
<dbReference type="UniPathway" id="UPA00258">
    <property type="reaction ID" value="UER00370"/>
</dbReference>
<dbReference type="NCBIfam" id="TIGR01792">
    <property type="entry name" value="urease_alph"/>
    <property type="match status" value="1"/>
</dbReference>
<dbReference type="PROSITE" id="PS01120">
    <property type="entry name" value="UREASE_1"/>
    <property type="match status" value="1"/>
</dbReference>
<feature type="binding site" evidence="5 8">
    <location>
        <position position="246"/>
    </location>
    <ligand>
        <name>Ni(2+)</name>
        <dbReference type="ChEBI" id="CHEBI:49786"/>
        <label>2</label>
    </ligand>
</feature>
<organism evidence="14 15">
    <name type="scientific">Pseudoduganella ginsengisoli</name>
    <dbReference type="NCBI Taxonomy" id="1462440"/>
    <lineage>
        <taxon>Bacteria</taxon>
        <taxon>Pseudomonadati</taxon>
        <taxon>Pseudomonadota</taxon>
        <taxon>Betaproteobacteria</taxon>
        <taxon>Burkholderiales</taxon>
        <taxon>Oxalobacteraceae</taxon>
        <taxon>Telluria group</taxon>
        <taxon>Pseudoduganella</taxon>
    </lineage>
</organism>
<evidence type="ECO:0000313" key="15">
    <source>
        <dbReference type="Proteomes" id="UP000484015"/>
    </source>
</evidence>
<comment type="PTM">
    <text evidence="7">Carbamylation allows a single lysine to coordinate two nickel ions.</text>
</comment>
<evidence type="ECO:0000256" key="1">
    <source>
        <dbReference type="ARBA" id="ARBA00004897"/>
    </source>
</evidence>
<comment type="subunit">
    <text evidence="5">Heterotrimer of UreA (gamma), UreB (beta) and UreC (alpha) subunits. Three heterotrimers associate to form the active enzyme.</text>
</comment>
<dbReference type="InterPro" id="IPR005848">
    <property type="entry name" value="Urease_asu"/>
</dbReference>
<dbReference type="Pfam" id="PF01979">
    <property type="entry name" value="Amidohydro_1"/>
    <property type="match status" value="1"/>
</dbReference>
<accession>A0A6L6Q2N7</accession>
<evidence type="ECO:0000313" key="14">
    <source>
        <dbReference type="EMBL" id="MTW03875.1"/>
    </source>
</evidence>
<feature type="modified residue" description="N6-carboxylysine" evidence="5 7">
    <location>
        <position position="217"/>
    </location>
</feature>
<dbReference type="PROSITE" id="PS51368">
    <property type="entry name" value="UREASE_3"/>
    <property type="match status" value="1"/>
</dbReference>
<dbReference type="InterPro" id="IPR011612">
    <property type="entry name" value="Urease_alpha_N_dom"/>
</dbReference>
<dbReference type="PANTHER" id="PTHR43440:SF1">
    <property type="entry name" value="UREASE"/>
    <property type="match status" value="1"/>
</dbReference>